<name>D8QAM9_SCHCM</name>
<organism evidence="2">
    <name type="scientific">Schizophyllum commune (strain H4-8 / FGSC 9210)</name>
    <name type="common">Split gill fungus</name>
    <dbReference type="NCBI Taxonomy" id="578458"/>
    <lineage>
        <taxon>Eukaryota</taxon>
        <taxon>Fungi</taxon>
        <taxon>Dikarya</taxon>
        <taxon>Basidiomycota</taxon>
        <taxon>Agaricomycotina</taxon>
        <taxon>Agaricomycetes</taxon>
        <taxon>Agaricomycetidae</taxon>
        <taxon>Agaricales</taxon>
        <taxon>Schizophyllaceae</taxon>
        <taxon>Schizophyllum</taxon>
    </lineage>
</organism>
<accession>D8QAM9</accession>
<dbReference type="EMBL" id="GL377308">
    <property type="protein sequence ID" value="EFI95434.1"/>
    <property type="molecule type" value="Genomic_DNA"/>
</dbReference>
<dbReference type="RefSeq" id="XP_003030337.1">
    <property type="nucleotide sequence ID" value="XM_003030291.1"/>
</dbReference>
<dbReference type="GeneID" id="9587751"/>
<evidence type="ECO:0000313" key="2">
    <source>
        <dbReference type="Proteomes" id="UP000007431"/>
    </source>
</evidence>
<dbReference type="Proteomes" id="UP000007431">
    <property type="component" value="Unassembled WGS sequence"/>
</dbReference>
<evidence type="ECO:0000313" key="1">
    <source>
        <dbReference type="EMBL" id="EFI95434.1"/>
    </source>
</evidence>
<dbReference type="VEuPathDB" id="FungiDB:SCHCODRAFT_02507671"/>
<dbReference type="KEGG" id="scm:SCHCO_02507671"/>
<dbReference type="AlphaFoldDB" id="D8QAM9"/>
<sequence>MSEDNYYLALPCPMWTRTRPSFMEDTFCGLSVELTNRLGAWRFRRWWAQSLNVFSLLTLPPRIVAHCIDEDFDILVRVSTFSPRSPCTSCGAPPTALALPRVGGGRSRPLCEPTSRQTTVLDLGNNVNDAPIFRKRLPRTPTRHSPPSAYFSMHRGYTNLFIYSRAGDAPPQATIISQPGARS</sequence>
<protein>
    <submittedName>
        <fullName evidence="1">Expressed protein</fullName>
    </submittedName>
</protein>
<keyword evidence="2" id="KW-1185">Reference proteome</keyword>
<dbReference type="HOGENOM" id="CLU_1475950_0_0_1"/>
<gene>
    <name evidence="1" type="ORF">SCHCODRAFT_85641</name>
</gene>
<dbReference type="InParanoid" id="D8QAM9"/>
<reference evidence="1 2" key="1">
    <citation type="journal article" date="2010" name="Nat. Biotechnol.">
        <title>Genome sequence of the model mushroom Schizophyllum commune.</title>
        <authorList>
            <person name="Ohm R.A."/>
            <person name="de Jong J.F."/>
            <person name="Lugones L.G."/>
            <person name="Aerts A."/>
            <person name="Kothe E."/>
            <person name="Stajich J.E."/>
            <person name="de Vries R.P."/>
            <person name="Record E."/>
            <person name="Levasseur A."/>
            <person name="Baker S.E."/>
            <person name="Bartholomew K.A."/>
            <person name="Coutinho P.M."/>
            <person name="Erdmann S."/>
            <person name="Fowler T.J."/>
            <person name="Gathman A.C."/>
            <person name="Lombard V."/>
            <person name="Henrissat B."/>
            <person name="Knabe N."/>
            <person name="Kuees U."/>
            <person name="Lilly W.W."/>
            <person name="Lindquist E."/>
            <person name="Lucas S."/>
            <person name="Magnuson J.K."/>
            <person name="Piumi F."/>
            <person name="Raudaskoski M."/>
            <person name="Salamov A."/>
            <person name="Schmutz J."/>
            <person name="Schwarze F.W.M.R."/>
            <person name="vanKuyk P.A."/>
            <person name="Horton J.S."/>
            <person name="Grigoriev I.V."/>
            <person name="Woesten H.A.B."/>
        </authorList>
    </citation>
    <scope>NUCLEOTIDE SEQUENCE [LARGE SCALE GENOMIC DNA]</scope>
    <source>
        <strain evidence="2">H4-8 / FGSC 9210</strain>
    </source>
</reference>
<proteinExistence type="predicted"/>